<dbReference type="RefSeq" id="WP_170106016.1">
    <property type="nucleotide sequence ID" value="NZ_CP051672.1"/>
</dbReference>
<dbReference type="EMBL" id="CP051672">
    <property type="protein sequence ID" value="QJE29731.1"/>
    <property type="molecule type" value="Genomic_DNA"/>
</dbReference>
<sequence length="533" mass="60804">MRKIFLFFMILISFVSCSSEILNDNLSGSVNKTTLSIENDTIKSHELLEDFSKALSSALNSSVELRRLIKDEALKMFDYDYDVLYLSINTYKLSSGKTVDELMELYIDTSKLELVKQKYPTLTIFVPVLPDNSFSAESWNPEDEIPYTALRIENSNDIMGYGVEKEFLILSNEIPKYPILVIKLNERVISVNKVQKKLYMSDHNVNSDTDIIFISDVFDNTNNNRINSSILNTRSSERDRAGSIPDNMKKVYEAYDIYNPSDTNGWLRDYIYFDLTPQKNKGPFNLDFKESLVHFKLIGDPRTVMNKICDQTNDPRIDGNSHEHEIDYGDSHYGRPGTTIVTPWTDGFLEFKVKVYVANQVGISNELTTFFTVEPSALFKTTPKDPLSKKYEVKSIELTDGIELQLPLFEWNIENYGTVMKISIEEVDATETVQSTESSTVTFATNFGFDPSFGEKVKIGLKFGATNTISKNISYTVTKTLGNDELGEVIVNFADKILKSKNNVSTSRNWKPDYIDKYKTGWYQLAVSPLKYN</sequence>
<evidence type="ECO:0000256" key="1">
    <source>
        <dbReference type="SAM" id="SignalP"/>
    </source>
</evidence>
<gene>
    <name evidence="2" type="ORF">HHO38_16135</name>
</gene>
<dbReference type="Proteomes" id="UP000501982">
    <property type="component" value="Chromosome"/>
</dbReference>
<proteinExistence type="predicted"/>
<evidence type="ECO:0008006" key="4">
    <source>
        <dbReference type="Google" id="ProtNLM"/>
    </source>
</evidence>
<organism evidence="2 3">
    <name type="scientific">Parabacteroides distasonis</name>
    <dbReference type="NCBI Taxonomy" id="823"/>
    <lineage>
        <taxon>Bacteria</taxon>
        <taxon>Pseudomonadati</taxon>
        <taxon>Bacteroidota</taxon>
        <taxon>Bacteroidia</taxon>
        <taxon>Bacteroidales</taxon>
        <taxon>Tannerellaceae</taxon>
        <taxon>Parabacteroides</taxon>
    </lineage>
</organism>
<dbReference type="AlphaFoldDB" id="A0A7L5EEY1"/>
<dbReference type="PROSITE" id="PS51257">
    <property type="entry name" value="PROKAR_LIPOPROTEIN"/>
    <property type="match status" value="1"/>
</dbReference>
<name>A0A7L5EEY1_PARDI</name>
<accession>A0A7L5EEY1</accession>
<evidence type="ECO:0000313" key="2">
    <source>
        <dbReference type="EMBL" id="QJE29731.1"/>
    </source>
</evidence>
<protein>
    <recommendedName>
        <fullName evidence="4">Major fimbrial subunit protein N-terminal domain-containing protein</fullName>
    </recommendedName>
</protein>
<reference evidence="2 3" key="1">
    <citation type="submission" date="2020-04" db="EMBL/GenBank/DDBJ databases">
        <title>Complete Genomes and Methylome analysis of CBBP consortium that reverse antibiotic-induced susceptibility to vancomycin-resistant Enterococcus faecium infection.</title>
        <authorList>
            <person name="Fomenkov A."/>
            <person name="Zhang Z."/>
            <person name="Pamer E."/>
            <person name="Roberts R.J."/>
        </authorList>
    </citation>
    <scope>NUCLEOTIDE SEQUENCE [LARGE SCALE GENOMIC DNA]</scope>
    <source>
        <strain evidence="3">CBBP</strain>
    </source>
</reference>
<feature type="chain" id="PRO_5029580223" description="Major fimbrial subunit protein N-terminal domain-containing protein" evidence="1">
    <location>
        <begin position="19"/>
        <end position="533"/>
    </location>
</feature>
<evidence type="ECO:0000313" key="3">
    <source>
        <dbReference type="Proteomes" id="UP000501982"/>
    </source>
</evidence>
<keyword evidence="1" id="KW-0732">Signal</keyword>
<feature type="signal peptide" evidence="1">
    <location>
        <begin position="1"/>
        <end position="18"/>
    </location>
</feature>